<evidence type="ECO:0000313" key="2">
    <source>
        <dbReference type="Proteomes" id="UP001320706"/>
    </source>
</evidence>
<organism evidence="1 2">
    <name type="scientific">Zalaria obscura</name>
    <dbReference type="NCBI Taxonomy" id="2024903"/>
    <lineage>
        <taxon>Eukaryota</taxon>
        <taxon>Fungi</taxon>
        <taxon>Dikarya</taxon>
        <taxon>Ascomycota</taxon>
        <taxon>Pezizomycotina</taxon>
        <taxon>Dothideomycetes</taxon>
        <taxon>Dothideomycetidae</taxon>
        <taxon>Dothideales</taxon>
        <taxon>Zalariaceae</taxon>
        <taxon>Zalaria</taxon>
    </lineage>
</organism>
<protein>
    <submittedName>
        <fullName evidence="1">Uncharacterized protein</fullName>
    </submittedName>
</protein>
<comment type="caution">
    <text evidence="1">The sequence shown here is derived from an EMBL/GenBank/DDBJ whole genome shotgun (WGS) entry which is preliminary data.</text>
</comment>
<name>A0ACC3S6J4_9PEZI</name>
<gene>
    <name evidence="1" type="ORF">M8818_005926</name>
</gene>
<dbReference type="Proteomes" id="UP001320706">
    <property type="component" value="Unassembled WGS sequence"/>
</dbReference>
<accession>A0ACC3S6J4</accession>
<evidence type="ECO:0000313" key="1">
    <source>
        <dbReference type="EMBL" id="KAK8200612.1"/>
    </source>
</evidence>
<reference evidence="1" key="1">
    <citation type="submission" date="2024-02" db="EMBL/GenBank/DDBJ databases">
        <title>Metagenome Assembled Genome of Zalaria obscura JY119.</title>
        <authorList>
            <person name="Vighnesh L."/>
            <person name="Jagadeeshwari U."/>
            <person name="Venkata Ramana C."/>
            <person name="Sasikala C."/>
        </authorList>
    </citation>
    <scope>NUCLEOTIDE SEQUENCE</scope>
    <source>
        <strain evidence="1">JY119</strain>
    </source>
</reference>
<keyword evidence="2" id="KW-1185">Reference proteome</keyword>
<proteinExistence type="predicted"/>
<dbReference type="EMBL" id="JAMKPW020000038">
    <property type="protein sequence ID" value="KAK8200612.1"/>
    <property type="molecule type" value="Genomic_DNA"/>
</dbReference>
<sequence>MKAHDSFDPVWETSHMDTQVAKSMYRYSGAVTLGAFHSATLIKALPIPRDLLRRTSRYIHEGDISLSVRHESETPTAPFMFQVEGKSATFVLVSGAVSSCTVPSCPAGLKCDVRSTSQPLSAETLCRVNCKSALSVRSEVSDQLQNGKWEALVFLLTRMLLIPPISQRKNDPYGADMAFSVLSVFSLLLATVPTALSQFVPTPTEWTHATGYADMPVRYKEVPAGTCELDPSVKSYSGYVDVSEHEHLFFWFFEARNENPHTAPLTVWINGGPGSSSMIGLFQELGPCTVNSTGDVVNNPYSWSDASNMIFIDQPAQVGFSYSVPIPGYTDPSSGDIVQLPNTTCPDYAEALGGCATYSYPNETLTANSTANAAPNFWKTLQGFMGAFPQYSRHEFNFATESYGGHYGPIFNDYIETQNAAIAAHKTKGHHINLKTVLIGNGWFDPLLQYAAYYNYTVYPGNTYDYHPFNATISARMYNAMYGPGNCASQTLDCATHGSAATCAAADNFCYANVEALLDTIAERDEYDIREFLSDPFPPTYYVDYLNSAPLQTAIGAYVNFSESNAAVGNAFGATGDDDRTDGTVAAMRKLIAAGLTVVQYAGDADYNCNWLGGQAVASAIDAPGFSSAGFVNLSTADGVVHGQVKQAGKYAFVRIYESGHEVPFYQPGAALAMFERAVQGTDVATGRRRVRAGFRTRGPSVSSYREGNATVQFKEVGDDATYNTTTNEPNPGNGSRMEKRGLEGGKRRSKRLFKPVSLAGWI</sequence>